<name>A0A2N9J608_FAGSY</name>
<proteinExistence type="predicted"/>
<dbReference type="GO" id="GO:0005783">
    <property type="term" value="C:endoplasmic reticulum"/>
    <property type="evidence" value="ECO:0007669"/>
    <property type="project" value="TreeGrafter"/>
</dbReference>
<dbReference type="GO" id="GO:0016020">
    <property type="term" value="C:membrane"/>
    <property type="evidence" value="ECO:0007669"/>
    <property type="project" value="GOC"/>
</dbReference>
<gene>
    <name evidence="2" type="ORF">FSB_LOCUS59781</name>
</gene>
<feature type="transmembrane region" description="Helical" evidence="1">
    <location>
        <begin position="120"/>
        <end position="139"/>
    </location>
</feature>
<dbReference type="GO" id="GO:0046521">
    <property type="term" value="P:sphingoid catabolic process"/>
    <property type="evidence" value="ECO:0007669"/>
    <property type="project" value="TreeGrafter"/>
</dbReference>
<organism evidence="2">
    <name type="scientific">Fagus sylvatica</name>
    <name type="common">Beechnut</name>
    <dbReference type="NCBI Taxonomy" id="28930"/>
    <lineage>
        <taxon>Eukaryota</taxon>
        <taxon>Viridiplantae</taxon>
        <taxon>Streptophyta</taxon>
        <taxon>Embryophyta</taxon>
        <taxon>Tracheophyta</taxon>
        <taxon>Spermatophyta</taxon>
        <taxon>Magnoliopsida</taxon>
        <taxon>eudicotyledons</taxon>
        <taxon>Gunneridae</taxon>
        <taxon>Pentapetalae</taxon>
        <taxon>rosids</taxon>
        <taxon>fabids</taxon>
        <taxon>Fagales</taxon>
        <taxon>Fagaceae</taxon>
        <taxon>Fagus</taxon>
    </lineage>
</organism>
<feature type="transmembrane region" description="Helical" evidence="1">
    <location>
        <begin position="66"/>
        <end position="86"/>
    </location>
</feature>
<dbReference type="InterPro" id="IPR009305">
    <property type="entry name" value="Mpo1-like"/>
</dbReference>
<keyword evidence="1" id="KW-1133">Transmembrane helix</keyword>
<dbReference type="Pfam" id="PF06127">
    <property type="entry name" value="Mpo1-like"/>
    <property type="match status" value="1"/>
</dbReference>
<reference evidence="2" key="1">
    <citation type="submission" date="2018-02" db="EMBL/GenBank/DDBJ databases">
        <authorList>
            <person name="Cohen D.B."/>
            <person name="Kent A.D."/>
        </authorList>
    </citation>
    <scope>NUCLEOTIDE SEQUENCE</scope>
</reference>
<dbReference type="AlphaFoldDB" id="A0A2N9J608"/>
<feature type="transmembrane region" description="Helical" evidence="1">
    <location>
        <begin position="93"/>
        <end position="114"/>
    </location>
</feature>
<dbReference type="EMBL" id="OIVN01006381">
    <property type="protein sequence ID" value="SPD31899.1"/>
    <property type="molecule type" value="Genomic_DNA"/>
</dbReference>
<feature type="transmembrane region" description="Helical" evidence="1">
    <location>
        <begin position="151"/>
        <end position="170"/>
    </location>
</feature>
<accession>A0A2N9J608</accession>
<dbReference type="PANTHER" id="PTHR28026:SF8">
    <property type="entry name" value="YGL010W-LIKE PROTEIN"/>
    <property type="match status" value="1"/>
</dbReference>
<feature type="transmembrane region" description="Helical" evidence="1">
    <location>
        <begin position="26"/>
        <end position="46"/>
    </location>
</feature>
<evidence type="ECO:0000256" key="1">
    <source>
        <dbReference type="SAM" id="Phobius"/>
    </source>
</evidence>
<keyword evidence="1" id="KW-0472">Membrane</keyword>
<dbReference type="PANTHER" id="PTHR28026">
    <property type="entry name" value="DUF962 DOMAIN PROTEIN (AFU_ORTHOLOGUE AFUA_8G05310)"/>
    <property type="match status" value="1"/>
</dbReference>
<protein>
    <submittedName>
        <fullName evidence="2">Uncharacterized protein</fullName>
    </submittedName>
</protein>
<keyword evidence="1" id="KW-0812">Transmembrane</keyword>
<sequence>MGKIGVLDLEKHFAFYGAYHSNPINIALHMLFVWPIFFTALLILYFTPSLFSLPHLVFSLFGNHFVLVLNFGFLLALIYSVFYVCLDVKAGSLAALLCAICWVASSFIASRLGFSLAWKVVLVAQLLCWTGQFIGHGIFEKRAPALLDNLVQAFLMAPFFVLLEALQTFFGYEPYPGFHAIVQAKVEAEINEWQGKKQKLIS</sequence>
<evidence type="ECO:0000313" key="2">
    <source>
        <dbReference type="EMBL" id="SPD31899.1"/>
    </source>
</evidence>